<gene>
    <name evidence="3" type="ORF">AMATHDRAFT_11031</name>
</gene>
<reference evidence="3 4" key="1">
    <citation type="submission" date="2014-02" db="EMBL/GenBank/DDBJ databases">
        <title>Transposable element dynamics among asymbiotic and ectomycorrhizal Amanita fungi.</title>
        <authorList>
            <consortium name="DOE Joint Genome Institute"/>
            <person name="Hess J."/>
            <person name="Skrede I."/>
            <person name="Wolfe B."/>
            <person name="LaButti K."/>
            <person name="Ohm R.A."/>
            <person name="Grigoriev I.V."/>
            <person name="Pringle A."/>
        </authorList>
    </citation>
    <scope>NUCLEOTIDE SEQUENCE [LARGE SCALE GENOMIC DNA]</scope>
    <source>
        <strain evidence="3 4">SKay4041</strain>
    </source>
</reference>
<protein>
    <submittedName>
        <fullName evidence="3">Uncharacterized protein</fullName>
    </submittedName>
</protein>
<keyword evidence="2" id="KW-0472">Membrane</keyword>
<evidence type="ECO:0000256" key="2">
    <source>
        <dbReference type="SAM" id="Phobius"/>
    </source>
</evidence>
<feature type="transmembrane region" description="Helical" evidence="2">
    <location>
        <begin position="6"/>
        <end position="26"/>
    </location>
</feature>
<evidence type="ECO:0000313" key="4">
    <source>
        <dbReference type="Proteomes" id="UP000242287"/>
    </source>
</evidence>
<sequence length="98" mass="11033">MDPLLFALLPFYYLFKIIFFPLRMMVGGGTSGTSEPSWTLEAAFAQIQQLLSAINNLQQMIAQQEQTIAQLQNQPPPPPVRARGRHRLTSVEFIGDTK</sequence>
<keyword evidence="4" id="KW-1185">Reference proteome</keyword>
<evidence type="ECO:0000313" key="3">
    <source>
        <dbReference type="EMBL" id="PFH44732.1"/>
    </source>
</evidence>
<dbReference type="EMBL" id="KZ302962">
    <property type="protein sequence ID" value="PFH44732.1"/>
    <property type="molecule type" value="Genomic_DNA"/>
</dbReference>
<keyword evidence="1" id="KW-0175">Coiled coil</keyword>
<keyword evidence="2" id="KW-1133">Transmembrane helix</keyword>
<organism evidence="3 4">
    <name type="scientific">Amanita thiersii Skay4041</name>
    <dbReference type="NCBI Taxonomy" id="703135"/>
    <lineage>
        <taxon>Eukaryota</taxon>
        <taxon>Fungi</taxon>
        <taxon>Dikarya</taxon>
        <taxon>Basidiomycota</taxon>
        <taxon>Agaricomycotina</taxon>
        <taxon>Agaricomycetes</taxon>
        <taxon>Agaricomycetidae</taxon>
        <taxon>Agaricales</taxon>
        <taxon>Pluteineae</taxon>
        <taxon>Amanitaceae</taxon>
        <taxon>Amanita</taxon>
    </lineage>
</organism>
<evidence type="ECO:0000256" key="1">
    <source>
        <dbReference type="SAM" id="Coils"/>
    </source>
</evidence>
<name>A0A2A9NAJ3_9AGAR</name>
<keyword evidence="2" id="KW-0812">Transmembrane</keyword>
<dbReference type="Proteomes" id="UP000242287">
    <property type="component" value="Unassembled WGS sequence"/>
</dbReference>
<accession>A0A2A9NAJ3</accession>
<feature type="coiled-coil region" evidence="1">
    <location>
        <begin position="40"/>
        <end position="74"/>
    </location>
</feature>
<proteinExistence type="predicted"/>
<dbReference type="AlphaFoldDB" id="A0A2A9NAJ3"/>